<dbReference type="Gene3D" id="1.20.1540.10">
    <property type="entry name" value="Rhomboid-like"/>
    <property type="match status" value="1"/>
</dbReference>
<comment type="similarity">
    <text evidence="2">Belongs to the peptidase S54 family.</text>
</comment>
<feature type="domain" description="DUF6576" evidence="9">
    <location>
        <begin position="234"/>
        <end position="279"/>
    </location>
</feature>
<dbReference type="AlphaFoldDB" id="A0A5B2VMP9"/>
<evidence type="ECO:0000313" key="11">
    <source>
        <dbReference type="Proteomes" id="UP000324611"/>
    </source>
</evidence>
<dbReference type="Proteomes" id="UP000324611">
    <property type="component" value="Unassembled WGS sequence"/>
</dbReference>
<accession>A0A5B2VMP9</accession>
<keyword evidence="10" id="KW-0645">Protease</keyword>
<dbReference type="InterPro" id="IPR050925">
    <property type="entry name" value="Rhomboid_protease_S54"/>
</dbReference>
<feature type="domain" description="Peptidase S54 rhomboid" evidence="8">
    <location>
        <begin position="43"/>
        <end position="187"/>
    </location>
</feature>
<dbReference type="InterPro" id="IPR022764">
    <property type="entry name" value="Peptidase_S54_rhomboid_dom"/>
</dbReference>
<feature type="transmembrane region" description="Helical" evidence="7">
    <location>
        <begin position="109"/>
        <end position="129"/>
    </location>
</feature>
<dbReference type="InterPro" id="IPR035952">
    <property type="entry name" value="Rhomboid-like_sf"/>
</dbReference>
<keyword evidence="11" id="KW-1185">Reference proteome</keyword>
<feature type="transmembrane region" description="Helical" evidence="7">
    <location>
        <begin position="6"/>
        <end position="23"/>
    </location>
</feature>
<organism evidence="10 11">
    <name type="scientific">Chitinophaga agrisoli</name>
    <dbReference type="NCBI Taxonomy" id="2607653"/>
    <lineage>
        <taxon>Bacteria</taxon>
        <taxon>Pseudomonadati</taxon>
        <taxon>Bacteroidota</taxon>
        <taxon>Chitinophagia</taxon>
        <taxon>Chitinophagales</taxon>
        <taxon>Chitinophagaceae</taxon>
        <taxon>Chitinophaga</taxon>
    </lineage>
</organism>
<evidence type="ECO:0000256" key="3">
    <source>
        <dbReference type="ARBA" id="ARBA00022692"/>
    </source>
</evidence>
<protein>
    <submittedName>
        <fullName evidence="10">Rhomboid family intramembrane serine protease</fullName>
    </submittedName>
</protein>
<evidence type="ECO:0000259" key="8">
    <source>
        <dbReference type="Pfam" id="PF01694"/>
    </source>
</evidence>
<dbReference type="PANTHER" id="PTHR43731">
    <property type="entry name" value="RHOMBOID PROTEASE"/>
    <property type="match status" value="1"/>
</dbReference>
<evidence type="ECO:0000256" key="5">
    <source>
        <dbReference type="ARBA" id="ARBA00022989"/>
    </source>
</evidence>
<evidence type="ECO:0000256" key="6">
    <source>
        <dbReference type="ARBA" id="ARBA00023136"/>
    </source>
</evidence>
<dbReference type="GO" id="GO:0004252">
    <property type="term" value="F:serine-type endopeptidase activity"/>
    <property type="evidence" value="ECO:0007669"/>
    <property type="project" value="InterPro"/>
</dbReference>
<keyword evidence="5 7" id="KW-1133">Transmembrane helix</keyword>
<feature type="transmembrane region" description="Helical" evidence="7">
    <location>
        <begin position="170"/>
        <end position="189"/>
    </location>
</feature>
<comment type="caution">
    <text evidence="10">The sequence shown here is derived from an EMBL/GenBank/DDBJ whole genome shotgun (WGS) entry which is preliminary data.</text>
</comment>
<dbReference type="Pfam" id="PF01694">
    <property type="entry name" value="Rhomboid"/>
    <property type="match status" value="1"/>
</dbReference>
<keyword evidence="6 7" id="KW-0472">Membrane</keyword>
<proteinExistence type="inferred from homology"/>
<dbReference type="PANTHER" id="PTHR43731:SF14">
    <property type="entry name" value="PRESENILIN-ASSOCIATED RHOMBOID-LIKE PROTEIN, MITOCHONDRIAL"/>
    <property type="match status" value="1"/>
</dbReference>
<dbReference type="Pfam" id="PF20216">
    <property type="entry name" value="DUF6576"/>
    <property type="match status" value="1"/>
</dbReference>
<dbReference type="GO" id="GO:0016020">
    <property type="term" value="C:membrane"/>
    <property type="evidence" value="ECO:0007669"/>
    <property type="project" value="UniProtKB-SubCell"/>
</dbReference>
<gene>
    <name evidence="10" type="ORF">F0L74_27695</name>
</gene>
<feature type="transmembrane region" description="Helical" evidence="7">
    <location>
        <begin position="81"/>
        <end position="102"/>
    </location>
</feature>
<dbReference type="GO" id="GO:0006508">
    <property type="term" value="P:proteolysis"/>
    <property type="evidence" value="ECO:0007669"/>
    <property type="project" value="UniProtKB-KW"/>
</dbReference>
<feature type="transmembrane region" description="Helical" evidence="7">
    <location>
        <begin position="135"/>
        <end position="158"/>
    </location>
</feature>
<dbReference type="EMBL" id="VUOC01000004">
    <property type="protein sequence ID" value="KAA2239968.1"/>
    <property type="molecule type" value="Genomic_DNA"/>
</dbReference>
<reference evidence="10 11" key="1">
    <citation type="submission" date="2019-09" db="EMBL/GenBank/DDBJ databases">
        <title>Chitinophaga ginsengihumi sp. nov., isolated from soil of ginseng rhizosphere.</title>
        <authorList>
            <person name="Lee J."/>
        </authorList>
    </citation>
    <scope>NUCLEOTIDE SEQUENCE [LARGE SCALE GENOMIC DNA]</scope>
    <source>
        <strain evidence="10 11">BN140078</strain>
    </source>
</reference>
<evidence type="ECO:0000256" key="2">
    <source>
        <dbReference type="ARBA" id="ARBA00009045"/>
    </source>
</evidence>
<evidence type="ECO:0000256" key="1">
    <source>
        <dbReference type="ARBA" id="ARBA00004141"/>
    </source>
</evidence>
<keyword evidence="3 7" id="KW-0812">Transmembrane</keyword>
<name>A0A5B2VMP9_9BACT</name>
<evidence type="ECO:0000259" key="9">
    <source>
        <dbReference type="Pfam" id="PF20216"/>
    </source>
</evidence>
<feature type="transmembrane region" description="Helical" evidence="7">
    <location>
        <begin position="53"/>
        <end position="75"/>
    </location>
</feature>
<evidence type="ECO:0000256" key="7">
    <source>
        <dbReference type="SAM" id="Phobius"/>
    </source>
</evidence>
<dbReference type="SUPFAM" id="SSF144091">
    <property type="entry name" value="Rhomboid-like"/>
    <property type="match status" value="1"/>
</dbReference>
<dbReference type="RefSeq" id="WP_149841145.1">
    <property type="nucleotide sequence ID" value="NZ_VUOC01000004.1"/>
</dbReference>
<reference evidence="10 11" key="2">
    <citation type="submission" date="2019-09" db="EMBL/GenBank/DDBJ databases">
        <authorList>
            <person name="Jin C."/>
        </authorList>
    </citation>
    <scope>NUCLEOTIDE SEQUENCE [LARGE SCALE GENOMIC DNA]</scope>
    <source>
        <strain evidence="10 11">BN140078</strain>
    </source>
</reference>
<evidence type="ECO:0000313" key="10">
    <source>
        <dbReference type="EMBL" id="KAA2239968.1"/>
    </source>
</evidence>
<keyword evidence="4" id="KW-0378">Hydrolase</keyword>
<comment type="subcellular location">
    <subcellularLocation>
        <location evidence="1">Membrane</location>
        <topology evidence="1">Multi-pass membrane protein</topology>
    </subcellularLocation>
</comment>
<sequence length="280" mass="31942">MGQTGFISIILVLANVIISYKGFKSTAFYDKYNFQVDRILINREYIRLVSSGFLHVSWMHLIFNMMSLCLFSGAIEMYLGSARYLIIYFASLVGGDLLSLFIHRNHGDYSSVGASGAISGVIFASIALFPDMGVGFFFLPVFIPGWLYGVGYVLYSIYSIRSKRHNIGHEAHLGGAMIGLIVAVILHPVLPARNYVTIVAILLPGIFFIYMIVTRPHFLLIDNYFFRQHQPYMDIDHRYNMERSNQQKQVDMILEKIHKKGMASLTPKEKELLERYSQQV</sequence>
<dbReference type="InterPro" id="IPR046483">
    <property type="entry name" value="DUF6576"/>
</dbReference>
<feature type="transmembrane region" description="Helical" evidence="7">
    <location>
        <begin position="195"/>
        <end position="213"/>
    </location>
</feature>
<evidence type="ECO:0000256" key="4">
    <source>
        <dbReference type="ARBA" id="ARBA00022801"/>
    </source>
</evidence>